<dbReference type="HOGENOM" id="CLU_172414_0_0_9"/>
<dbReference type="EMBL" id="CP003273">
    <property type="protein sequence ID" value="AGL01579.1"/>
    <property type="molecule type" value="Genomic_DNA"/>
</dbReference>
<dbReference type="RefSeq" id="WP_006522008.1">
    <property type="nucleotide sequence ID" value="NC_021184.1"/>
</dbReference>
<accession>R4KG64</accession>
<sequence length="78" mass="9249">MEQDKELSLEFSEHTQAMIDELSRKTGQPQEVVVETIIYDHLMHQVQFIEKQAAESGRTVQEILNQRFVELLEFMLKR</sequence>
<dbReference type="OrthoDB" id="1808739at2"/>
<evidence type="ECO:0000313" key="1">
    <source>
        <dbReference type="EMBL" id="AGL01579.1"/>
    </source>
</evidence>
<reference evidence="1 2" key="1">
    <citation type="submission" date="2012-01" db="EMBL/GenBank/DDBJ databases">
        <title>Complete sequence of Desulfotomaculum gibsoniae DSM 7213.</title>
        <authorList>
            <consortium name="US DOE Joint Genome Institute"/>
            <person name="Lucas S."/>
            <person name="Han J."/>
            <person name="Lapidus A."/>
            <person name="Cheng J.-F."/>
            <person name="Goodwin L."/>
            <person name="Pitluck S."/>
            <person name="Peters L."/>
            <person name="Ovchinnikova G."/>
            <person name="Teshima H."/>
            <person name="Detter J.C."/>
            <person name="Han C."/>
            <person name="Tapia R."/>
            <person name="Land M."/>
            <person name="Hauser L."/>
            <person name="Kyrpides N."/>
            <person name="Ivanova N."/>
            <person name="Pagani I."/>
            <person name="Parshina S."/>
            <person name="Plugge C."/>
            <person name="Muyzer G."/>
            <person name="Kuever J."/>
            <person name="Ivanova A."/>
            <person name="Nazina T."/>
            <person name="Klenk H.-P."/>
            <person name="Brambilla E."/>
            <person name="Spring S."/>
            <person name="Stams A.F."/>
            <person name="Woyke T."/>
        </authorList>
    </citation>
    <scope>NUCLEOTIDE SEQUENCE [LARGE SCALE GENOMIC DNA]</scope>
    <source>
        <strain evidence="1 2">DSM 7213</strain>
    </source>
</reference>
<evidence type="ECO:0000313" key="2">
    <source>
        <dbReference type="Proteomes" id="UP000013520"/>
    </source>
</evidence>
<dbReference type="Proteomes" id="UP000013520">
    <property type="component" value="Chromosome"/>
</dbReference>
<keyword evidence="2" id="KW-1185">Reference proteome</keyword>
<organism evidence="1 2">
    <name type="scientific">Desulfoscipio gibsoniae DSM 7213</name>
    <dbReference type="NCBI Taxonomy" id="767817"/>
    <lineage>
        <taxon>Bacteria</taxon>
        <taxon>Bacillati</taxon>
        <taxon>Bacillota</taxon>
        <taxon>Clostridia</taxon>
        <taxon>Eubacteriales</taxon>
        <taxon>Desulfallaceae</taxon>
        <taxon>Desulfoscipio</taxon>
    </lineage>
</organism>
<proteinExistence type="predicted"/>
<protein>
    <submittedName>
        <fullName evidence="1">Uncharacterized protein</fullName>
    </submittedName>
</protein>
<name>R4KG64_9FIRM</name>
<dbReference type="AlphaFoldDB" id="R4KG64"/>
<dbReference type="KEGG" id="dgi:Desgi_2146"/>
<gene>
    <name evidence="1" type="ORF">Desgi_2146</name>
</gene>